<dbReference type="EnsemblMetazoa" id="PPAI006889-RA">
    <property type="protein sequence ID" value="PPAI006889-PA"/>
    <property type="gene ID" value="PPAI006889"/>
</dbReference>
<dbReference type="GO" id="GO:0001725">
    <property type="term" value="C:stress fiber"/>
    <property type="evidence" value="ECO:0007669"/>
    <property type="project" value="TreeGrafter"/>
</dbReference>
<name>A0A1B0DFS8_PHLPP</name>
<dbReference type="SUPFAM" id="SSF56112">
    <property type="entry name" value="Protein kinase-like (PK-like)"/>
    <property type="match status" value="1"/>
</dbReference>
<dbReference type="PIRSF" id="PIRSF000654">
    <property type="entry name" value="Integrin-linked_kinase"/>
    <property type="match status" value="1"/>
</dbReference>
<dbReference type="Gene3D" id="3.30.200.20">
    <property type="entry name" value="Phosphorylase Kinase, domain 1"/>
    <property type="match status" value="1"/>
</dbReference>
<dbReference type="FunFam" id="3.30.200.20:FF:000245">
    <property type="entry name" value="Integrin-linked protein kinase"/>
    <property type="match status" value="1"/>
</dbReference>
<dbReference type="PANTHER" id="PTHR44329:SF57">
    <property type="entry name" value="INTEGRIN-LINKED PROTEIN KINASE"/>
    <property type="match status" value="1"/>
</dbReference>
<dbReference type="GO" id="GO:0007229">
    <property type="term" value="P:integrin-mediated signaling pathway"/>
    <property type="evidence" value="ECO:0007669"/>
    <property type="project" value="TreeGrafter"/>
</dbReference>
<dbReference type="Pfam" id="PF07714">
    <property type="entry name" value="PK_Tyr_Ser-Thr"/>
    <property type="match status" value="1"/>
</dbReference>
<dbReference type="EMBL" id="AJVK01058967">
    <property type="status" value="NOT_ANNOTATED_CDS"/>
    <property type="molecule type" value="Genomic_DNA"/>
</dbReference>
<dbReference type="InterPro" id="IPR051681">
    <property type="entry name" value="Ser/Thr_Kinases-Pseudokinases"/>
</dbReference>
<evidence type="ECO:0000313" key="1">
    <source>
        <dbReference type="EnsemblMetazoa" id="PPAI006889-PA"/>
    </source>
</evidence>
<dbReference type="Proteomes" id="UP000092462">
    <property type="component" value="Unassembled WGS sequence"/>
</dbReference>
<dbReference type="InterPro" id="IPR000719">
    <property type="entry name" value="Prot_kinase_dom"/>
</dbReference>
<keyword evidence="2" id="KW-1185">Reference proteome</keyword>
<dbReference type="VEuPathDB" id="VectorBase:PPAI006889"/>
<dbReference type="PANTHER" id="PTHR44329">
    <property type="entry name" value="SERINE/THREONINE-PROTEIN KINASE TNNI3K-RELATED"/>
    <property type="match status" value="1"/>
</dbReference>
<protein>
    <submittedName>
        <fullName evidence="1">Uncharacterized protein</fullName>
    </submittedName>
</protein>
<evidence type="ECO:0000313" key="2">
    <source>
        <dbReference type="Proteomes" id="UP000092462"/>
    </source>
</evidence>
<accession>A0A1B0DFS8</accession>
<dbReference type="InterPro" id="IPR001245">
    <property type="entry name" value="Ser-Thr/Tyr_kinase_cat_dom"/>
</dbReference>
<dbReference type="FunFam" id="1.10.510.10:FF:000187">
    <property type="entry name" value="integrin-linked protein kinase"/>
    <property type="match status" value="1"/>
</dbReference>
<organism evidence="1 2">
    <name type="scientific">Phlebotomus papatasi</name>
    <name type="common">Sandfly</name>
    <dbReference type="NCBI Taxonomy" id="29031"/>
    <lineage>
        <taxon>Eukaryota</taxon>
        <taxon>Metazoa</taxon>
        <taxon>Ecdysozoa</taxon>
        <taxon>Arthropoda</taxon>
        <taxon>Hexapoda</taxon>
        <taxon>Insecta</taxon>
        <taxon>Pterygota</taxon>
        <taxon>Neoptera</taxon>
        <taxon>Endopterygota</taxon>
        <taxon>Diptera</taxon>
        <taxon>Nematocera</taxon>
        <taxon>Psychodoidea</taxon>
        <taxon>Psychodidae</taxon>
        <taxon>Phlebotomus</taxon>
        <taxon>Phlebotomus</taxon>
    </lineage>
</organism>
<dbReference type="Gene3D" id="1.10.510.10">
    <property type="entry name" value="Transferase(Phosphotransferase) domain 1"/>
    <property type="match status" value="1"/>
</dbReference>
<dbReference type="GO" id="GO:0005524">
    <property type="term" value="F:ATP binding"/>
    <property type="evidence" value="ECO:0007669"/>
    <property type="project" value="InterPro"/>
</dbReference>
<dbReference type="GO" id="GO:0004674">
    <property type="term" value="F:protein serine/threonine kinase activity"/>
    <property type="evidence" value="ECO:0007669"/>
    <property type="project" value="TreeGrafter"/>
</dbReference>
<dbReference type="AlphaFoldDB" id="A0A1B0DFS8"/>
<dbReference type="PROSITE" id="PS50011">
    <property type="entry name" value="PROTEIN_KINASE_DOM"/>
    <property type="match status" value="1"/>
</dbReference>
<reference evidence="1" key="1">
    <citation type="submission" date="2022-08" db="UniProtKB">
        <authorList>
            <consortium name="EnsemblMetazoa"/>
        </authorList>
    </citation>
    <scope>IDENTIFICATION</scope>
    <source>
        <strain evidence="1">Israel</strain>
    </source>
</reference>
<dbReference type="GO" id="GO:0034446">
    <property type="term" value="P:substrate adhesion-dependent cell spreading"/>
    <property type="evidence" value="ECO:0007669"/>
    <property type="project" value="TreeGrafter"/>
</dbReference>
<dbReference type="GO" id="GO:0005925">
    <property type="term" value="C:focal adhesion"/>
    <property type="evidence" value="ECO:0007669"/>
    <property type="project" value="TreeGrafter"/>
</dbReference>
<proteinExistence type="predicted"/>
<dbReference type="VEuPathDB" id="VectorBase:PPAPM1_002503"/>
<dbReference type="GO" id="GO:0007160">
    <property type="term" value="P:cell-matrix adhesion"/>
    <property type="evidence" value="ECO:0007669"/>
    <property type="project" value="TreeGrafter"/>
</dbReference>
<dbReference type="InterPro" id="IPR011009">
    <property type="entry name" value="Kinase-like_dom_sf"/>
</dbReference>
<sequence>MENWKDKQWSGKTWRGRWQKNDIVAKILNIREYSARISRDFNEEFPKLRIFSHPNILPVIGACNSPPNLIVISQYMPRGSLYDLLHGAVGVVVDTAQAVRFALDIARGMAYLHSLERIIPEYHLNSYHVMIDEDLTARINMGDAKFSFQERGRLYKPAWMSPEALQKKRSDRNWEACDMWSFAICVWELATREIPFADLSPMECGMRIATEGLRVQIPPGTSPYLAKLIRICMNEDPGKRPKFDMVVPILDKMKR</sequence>